<evidence type="ECO:0000313" key="1">
    <source>
        <dbReference type="EMBL" id="KUM47943.1"/>
    </source>
</evidence>
<accession>A0A124GN80</accession>
<name>A0A124GN80_PICGL</name>
<dbReference type="EMBL" id="LKAM01000006">
    <property type="protein sequence ID" value="KUM47943.1"/>
    <property type="molecule type" value="Genomic_DNA"/>
</dbReference>
<dbReference type="AlphaFoldDB" id="A0A124GN80"/>
<comment type="caution">
    <text evidence="1">The sequence shown here is derived from an EMBL/GenBank/DDBJ whole genome shotgun (WGS) entry which is preliminary data.</text>
</comment>
<protein>
    <submittedName>
        <fullName evidence="1">Uncharacterized protein</fullName>
    </submittedName>
</protein>
<sequence length="88" mass="9308">MQSVDLRFTSLGLGGQVGVGPWLNGPGGSRCGGPGVTGLVFLDWWSFGVGGLLVTWFQSIKSNQSLLFGEDSSSSFLQLLIDRLAEDS</sequence>
<geneLocation type="mitochondrion" evidence="1"/>
<keyword evidence="1" id="KW-0496">Mitochondrion</keyword>
<gene>
    <name evidence="1" type="ORF">ABT39_MTgene4938</name>
</gene>
<reference evidence="1" key="1">
    <citation type="journal article" date="2015" name="Genome Biol. Evol.">
        <title>Organellar Genomes of White Spruce (Picea glauca): Assembly and Annotation.</title>
        <authorList>
            <person name="Jackman S.D."/>
            <person name="Warren R.L."/>
            <person name="Gibb E.A."/>
            <person name="Vandervalk B.P."/>
            <person name="Mohamadi H."/>
            <person name="Chu J."/>
            <person name="Raymond A."/>
            <person name="Pleasance S."/>
            <person name="Coope R."/>
            <person name="Wildung M.R."/>
            <person name="Ritland C.E."/>
            <person name="Bousquet J."/>
            <person name="Jones S.J."/>
            <person name="Bohlmann J."/>
            <person name="Birol I."/>
        </authorList>
    </citation>
    <scope>NUCLEOTIDE SEQUENCE [LARGE SCALE GENOMIC DNA]</scope>
    <source>
        <tissue evidence="1">Flushing bud</tissue>
    </source>
</reference>
<organism evidence="1">
    <name type="scientific">Picea glauca</name>
    <name type="common">White spruce</name>
    <name type="synonym">Pinus glauca</name>
    <dbReference type="NCBI Taxonomy" id="3330"/>
    <lineage>
        <taxon>Eukaryota</taxon>
        <taxon>Viridiplantae</taxon>
        <taxon>Streptophyta</taxon>
        <taxon>Embryophyta</taxon>
        <taxon>Tracheophyta</taxon>
        <taxon>Spermatophyta</taxon>
        <taxon>Pinopsida</taxon>
        <taxon>Pinidae</taxon>
        <taxon>Conifers I</taxon>
        <taxon>Pinales</taxon>
        <taxon>Pinaceae</taxon>
        <taxon>Picea</taxon>
    </lineage>
</organism>
<proteinExistence type="predicted"/>